<organism evidence="2 3">
    <name type="scientific">Elysia marginata</name>
    <dbReference type="NCBI Taxonomy" id="1093978"/>
    <lineage>
        <taxon>Eukaryota</taxon>
        <taxon>Metazoa</taxon>
        <taxon>Spiralia</taxon>
        <taxon>Lophotrochozoa</taxon>
        <taxon>Mollusca</taxon>
        <taxon>Gastropoda</taxon>
        <taxon>Heterobranchia</taxon>
        <taxon>Euthyneura</taxon>
        <taxon>Panpulmonata</taxon>
        <taxon>Sacoglossa</taxon>
        <taxon>Placobranchoidea</taxon>
        <taxon>Plakobranchidae</taxon>
        <taxon>Elysia</taxon>
    </lineage>
</organism>
<reference evidence="2 3" key="1">
    <citation type="journal article" date="2021" name="Elife">
        <title>Chloroplast acquisition without the gene transfer in kleptoplastic sea slugs, Plakobranchus ocellatus.</title>
        <authorList>
            <person name="Maeda T."/>
            <person name="Takahashi S."/>
            <person name="Yoshida T."/>
            <person name="Shimamura S."/>
            <person name="Takaki Y."/>
            <person name="Nagai Y."/>
            <person name="Toyoda A."/>
            <person name="Suzuki Y."/>
            <person name="Arimoto A."/>
            <person name="Ishii H."/>
            <person name="Satoh N."/>
            <person name="Nishiyama T."/>
            <person name="Hasebe M."/>
            <person name="Maruyama T."/>
            <person name="Minagawa J."/>
            <person name="Obokata J."/>
            <person name="Shigenobu S."/>
        </authorList>
    </citation>
    <scope>NUCLEOTIDE SEQUENCE [LARGE SCALE GENOMIC DNA]</scope>
</reference>
<evidence type="ECO:0000256" key="1">
    <source>
        <dbReference type="SAM" id="MobiDB-lite"/>
    </source>
</evidence>
<name>A0AAV4IVL5_9GAST</name>
<gene>
    <name evidence="2" type="ORF">ElyMa_003162500</name>
</gene>
<dbReference type="PROSITE" id="PS51257">
    <property type="entry name" value="PROKAR_LIPOPROTEIN"/>
    <property type="match status" value="1"/>
</dbReference>
<accession>A0AAV4IVL5</accession>
<keyword evidence="3" id="KW-1185">Reference proteome</keyword>
<proteinExistence type="predicted"/>
<dbReference type="EMBL" id="BMAT01006526">
    <property type="protein sequence ID" value="GFS14417.1"/>
    <property type="molecule type" value="Genomic_DNA"/>
</dbReference>
<feature type="region of interest" description="Disordered" evidence="1">
    <location>
        <begin position="102"/>
        <end position="121"/>
    </location>
</feature>
<dbReference type="AlphaFoldDB" id="A0AAV4IVL5"/>
<feature type="compositionally biased region" description="Basic and acidic residues" evidence="1">
    <location>
        <begin position="403"/>
        <end position="412"/>
    </location>
</feature>
<feature type="region of interest" description="Disordered" evidence="1">
    <location>
        <begin position="376"/>
        <end position="418"/>
    </location>
</feature>
<protein>
    <submittedName>
        <fullName evidence="2">Uncharacterized protein</fullName>
    </submittedName>
</protein>
<dbReference type="Proteomes" id="UP000762676">
    <property type="component" value="Unassembled WGS sequence"/>
</dbReference>
<evidence type="ECO:0000313" key="2">
    <source>
        <dbReference type="EMBL" id="GFS14417.1"/>
    </source>
</evidence>
<evidence type="ECO:0000313" key="3">
    <source>
        <dbReference type="Proteomes" id="UP000762676"/>
    </source>
</evidence>
<sequence>MAKTSPRPPWVMISETSCTSGDTYQISPALGACAKATSRCGRDTICGGSERGGGTDDESGFGEWKDLCRRRRWGLGIFVHDRKYGTSCEASRAYSQVEPQKRVTHYDSANDETSPPKYSMANTGIRLSRKSKFGAVGTPGSYCERGCYSTTECRPRTSIFGYRTPLEYKLGYGCERLGYIFEFQENHESPDGDFGFGFSRKKSFIGSYNPGVDVSQSAPTPKQTAAANLAKQKVAHAEVKCPTMDEDAKCRLYTSEFLSNNPCIAFLPWQREKMKKNKKKEKVRKKCVCAAYVNTTPMTNNKFTEIDFLKHDQCTWTDTATAERGEGTEITTCDQFTNVTPEDIDGPPPDYYSLRHSSHFTRKSSSLPVKMSIATSTSSLEKGVPPEPSRPEPSRPKGYHSLVRHDGAEQEGGRPSIGVPASFARMSMGEEEAPSIAWDGIVSHRGEVLYCPPCVNDPCQLGRFWRHTPRFSDVVRISPVCTCCLATPRDPMARCASLAQQNIGTGRESGSIFGSERI</sequence>
<comment type="caution">
    <text evidence="2">The sequence shown here is derived from an EMBL/GenBank/DDBJ whole genome shotgun (WGS) entry which is preliminary data.</text>
</comment>